<dbReference type="Proteomes" id="UP000886653">
    <property type="component" value="Unassembled WGS sequence"/>
</dbReference>
<keyword evidence="3" id="KW-1185">Reference proteome</keyword>
<name>A0A9P6NNE0_9BASI</name>
<proteinExistence type="predicted"/>
<comment type="caution">
    <text evidence="2">The sequence shown here is derived from an EMBL/GenBank/DDBJ whole genome shotgun (WGS) entry which is preliminary data.</text>
</comment>
<protein>
    <submittedName>
        <fullName evidence="2">Uncharacterized protein</fullName>
    </submittedName>
</protein>
<evidence type="ECO:0000256" key="1">
    <source>
        <dbReference type="SAM" id="MobiDB-lite"/>
    </source>
</evidence>
<dbReference type="EMBL" id="MU167220">
    <property type="protein sequence ID" value="KAG0150356.1"/>
    <property type="molecule type" value="Genomic_DNA"/>
</dbReference>
<evidence type="ECO:0000313" key="3">
    <source>
        <dbReference type="Proteomes" id="UP000886653"/>
    </source>
</evidence>
<gene>
    <name evidence="2" type="ORF">CROQUDRAFT_88155</name>
</gene>
<feature type="region of interest" description="Disordered" evidence="1">
    <location>
        <begin position="1"/>
        <end position="25"/>
    </location>
</feature>
<reference evidence="2" key="1">
    <citation type="submission" date="2013-11" db="EMBL/GenBank/DDBJ databases">
        <title>Genome sequence of the fusiform rust pathogen reveals effectors for host alternation and coevolution with pine.</title>
        <authorList>
            <consortium name="DOE Joint Genome Institute"/>
            <person name="Smith K."/>
            <person name="Pendleton A."/>
            <person name="Kubisiak T."/>
            <person name="Anderson C."/>
            <person name="Salamov A."/>
            <person name="Aerts A."/>
            <person name="Riley R."/>
            <person name="Clum A."/>
            <person name="Lindquist E."/>
            <person name="Ence D."/>
            <person name="Campbell M."/>
            <person name="Kronenberg Z."/>
            <person name="Feau N."/>
            <person name="Dhillon B."/>
            <person name="Hamelin R."/>
            <person name="Burleigh J."/>
            <person name="Smith J."/>
            <person name="Yandell M."/>
            <person name="Nelson C."/>
            <person name="Grigoriev I."/>
            <person name="Davis J."/>
        </authorList>
    </citation>
    <scope>NUCLEOTIDE SEQUENCE</scope>
    <source>
        <strain evidence="2">G11</strain>
    </source>
</reference>
<evidence type="ECO:0000313" key="2">
    <source>
        <dbReference type="EMBL" id="KAG0150356.1"/>
    </source>
</evidence>
<dbReference type="AlphaFoldDB" id="A0A9P6NNE0"/>
<organism evidence="2 3">
    <name type="scientific">Cronartium quercuum f. sp. fusiforme G11</name>
    <dbReference type="NCBI Taxonomy" id="708437"/>
    <lineage>
        <taxon>Eukaryota</taxon>
        <taxon>Fungi</taxon>
        <taxon>Dikarya</taxon>
        <taxon>Basidiomycota</taxon>
        <taxon>Pucciniomycotina</taxon>
        <taxon>Pucciniomycetes</taxon>
        <taxon>Pucciniales</taxon>
        <taxon>Coleosporiaceae</taxon>
        <taxon>Cronartium</taxon>
    </lineage>
</organism>
<accession>A0A9P6NNE0</accession>
<sequence>MNSHPGKETPSKMIEDGMDRSEERADIATRDVEGLDVDWPGIELNDKADECAKDEAENGKDQLILPTSLGEKGQAAAIFQLRSGHCPLRKSLH</sequence>